<dbReference type="SMART" id="SM00754">
    <property type="entry name" value="CHRD"/>
    <property type="match status" value="1"/>
</dbReference>
<keyword evidence="4" id="KW-1185">Reference proteome</keyword>
<evidence type="ECO:0000259" key="2">
    <source>
        <dbReference type="PROSITE" id="PS50933"/>
    </source>
</evidence>
<sequence>MASFTARLRGRNEVPPVRTNATGFAVFQEIRRRRHLENENNMDNGRNMENGNNRNHGRRRNAQLRFRLSLRNIRRVTGANIHLGRPGQNGPIVATLFGPSAQGVSFRRGVITGTLRRGDLVGPLAGRSIDALIREIERGNAYVNVQTREHPNGEIRGQIR</sequence>
<evidence type="ECO:0000313" key="4">
    <source>
        <dbReference type="Proteomes" id="UP000092024"/>
    </source>
</evidence>
<accession>A0A1A5Y9M8</accession>
<feature type="compositionally biased region" description="Low complexity" evidence="1">
    <location>
        <begin position="39"/>
        <end position="54"/>
    </location>
</feature>
<dbReference type="Proteomes" id="UP000092024">
    <property type="component" value="Unassembled WGS sequence"/>
</dbReference>
<dbReference type="EMBL" id="LYPA01000080">
    <property type="protein sequence ID" value="OBR62287.1"/>
    <property type="molecule type" value="Genomic_DNA"/>
</dbReference>
<gene>
    <name evidence="3" type="ORF">A7K91_01300</name>
</gene>
<dbReference type="PROSITE" id="PS50933">
    <property type="entry name" value="CHRD"/>
    <property type="match status" value="1"/>
</dbReference>
<proteinExistence type="predicted"/>
<feature type="region of interest" description="Disordered" evidence="1">
    <location>
        <begin position="36"/>
        <end position="61"/>
    </location>
</feature>
<reference evidence="3 4" key="1">
    <citation type="submission" date="2016-05" db="EMBL/GenBank/DDBJ databases">
        <title>Paenibacillus oryzae. sp. nov., isolated from the rice root.</title>
        <authorList>
            <person name="Zhang J."/>
            <person name="Zhang X."/>
        </authorList>
    </citation>
    <scope>NUCLEOTIDE SEQUENCE [LARGE SCALE GENOMIC DNA]</scope>
    <source>
        <strain evidence="3 4">1DrF-4</strain>
    </source>
</reference>
<dbReference type="Pfam" id="PF07452">
    <property type="entry name" value="CHRD"/>
    <property type="match status" value="1"/>
</dbReference>
<dbReference type="RefSeq" id="WP_068687146.1">
    <property type="nucleotide sequence ID" value="NZ_LYPA01000080.1"/>
</dbReference>
<dbReference type="InterPro" id="IPR010895">
    <property type="entry name" value="CHRD"/>
</dbReference>
<comment type="caution">
    <text evidence="3">The sequence shown here is derived from an EMBL/GenBank/DDBJ whole genome shotgun (WGS) entry which is preliminary data.</text>
</comment>
<dbReference type="STRING" id="1844972.A7K91_01300"/>
<dbReference type="AlphaFoldDB" id="A0A1A5Y9M8"/>
<dbReference type="OrthoDB" id="571052at2"/>
<organism evidence="3 4">
    <name type="scientific">Paenibacillus oryzae</name>
    <dbReference type="NCBI Taxonomy" id="1844972"/>
    <lineage>
        <taxon>Bacteria</taxon>
        <taxon>Bacillati</taxon>
        <taxon>Bacillota</taxon>
        <taxon>Bacilli</taxon>
        <taxon>Bacillales</taxon>
        <taxon>Paenibacillaceae</taxon>
        <taxon>Paenibacillus</taxon>
    </lineage>
</organism>
<feature type="domain" description="CHRD" evidence="2">
    <location>
        <begin position="1"/>
        <end position="160"/>
    </location>
</feature>
<name>A0A1A5Y9M8_9BACL</name>
<evidence type="ECO:0000256" key="1">
    <source>
        <dbReference type="SAM" id="MobiDB-lite"/>
    </source>
</evidence>
<evidence type="ECO:0000313" key="3">
    <source>
        <dbReference type="EMBL" id="OBR62287.1"/>
    </source>
</evidence>
<protein>
    <recommendedName>
        <fullName evidence="2">CHRD domain-containing protein</fullName>
    </recommendedName>
</protein>